<evidence type="ECO:0000313" key="2">
    <source>
        <dbReference type="EMBL" id="EWC45698.1"/>
    </source>
</evidence>
<proteinExistence type="predicted"/>
<accession>W7I0F5</accession>
<dbReference type="Proteomes" id="UP000024837">
    <property type="component" value="Unassembled WGS sequence"/>
</dbReference>
<gene>
    <name evidence="2" type="ORF">DRE_05259</name>
</gene>
<evidence type="ECO:0000256" key="1">
    <source>
        <dbReference type="SAM" id="MobiDB-lite"/>
    </source>
</evidence>
<dbReference type="EMBL" id="KI966425">
    <property type="protein sequence ID" value="EWC45698.1"/>
    <property type="molecule type" value="Genomic_DNA"/>
</dbReference>
<dbReference type="AlphaFoldDB" id="W7I0F5"/>
<name>W7I0F5_9PEZI</name>
<dbReference type="HOGENOM" id="CLU_1777398_0_0_1"/>
<keyword evidence="3" id="KW-1185">Reference proteome</keyword>
<feature type="region of interest" description="Disordered" evidence="1">
    <location>
        <begin position="91"/>
        <end position="122"/>
    </location>
</feature>
<organism evidence="2 3">
    <name type="scientific">Drechslerella stenobrocha 248</name>
    <dbReference type="NCBI Taxonomy" id="1043628"/>
    <lineage>
        <taxon>Eukaryota</taxon>
        <taxon>Fungi</taxon>
        <taxon>Dikarya</taxon>
        <taxon>Ascomycota</taxon>
        <taxon>Pezizomycotina</taxon>
        <taxon>Orbiliomycetes</taxon>
        <taxon>Orbiliales</taxon>
        <taxon>Orbiliaceae</taxon>
        <taxon>Drechslerella</taxon>
    </lineage>
</organism>
<protein>
    <submittedName>
        <fullName evidence="2">Uncharacterized protein</fullName>
    </submittedName>
</protein>
<reference evidence="2 3" key="1">
    <citation type="submission" date="2013-05" db="EMBL/GenBank/DDBJ databases">
        <title>Drechslerella stenobrocha genome reveals carnivorous origination and mechanical trapping mechanism of predatory fungi.</title>
        <authorList>
            <person name="Liu X."/>
            <person name="Zhang W."/>
            <person name="Liu K."/>
        </authorList>
    </citation>
    <scope>NUCLEOTIDE SEQUENCE [LARGE SCALE GENOMIC DNA]</scope>
    <source>
        <strain evidence="2 3">248</strain>
    </source>
</reference>
<feature type="compositionally biased region" description="Low complexity" evidence="1">
    <location>
        <begin position="112"/>
        <end position="122"/>
    </location>
</feature>
<dbReference type="OrthoDB" id="5423173at2759"/>
<sequence>MQKLDPRSSQPIGADPLGNVYYILPRSGEGEELVGYASWVLCQKGAGLDHPLGEEWVETEGDGGSMKEFYAIDGAEAVAVLAEWIRGQTKGNLNPRYEAPSPSDRSEGGHGETATGRATTAGSNVLVEKLQQFSRILQANAELTKS</sequence>
<evidence type="ECO:0000313" key="3">
    <source>
        <dbReference type="Proteomes" id="UP000024837"/>
    </source>
</evidence>